<name>A0ABT0B9R6_9SPHN</name>
<feature type="signal peptide" evidence="1">
    <location>
        <begin position="1"/>
        <end position="22"/>
    </location>
</feature>
<feature type="chain" id="PRO_5046309576" description="DUF2282 domain-containing protein" evidence="1">
    <location>
        <begin position="23"/>
        <end position="68"/>
    </location>
</feature>
<evidence type="ECO:0000256" key="1">
    <source>
        <dbReference type="SAM" id="SignalP"/>
    </source>
</evidence>
<dbReference type="RefSeq" id="WP_244017018.1">
    <property type="nucleotide sequence ID" value="NZ_JALHLF010000007.1"/>
</dbReference>
<organism evidence="2 3">
    <name type="scientific">Novosphingobium organovorum</name>
    <dbReference type="NCBI Taxonomy" id="2930092"/>
    <lineage>
        <taxon>Bacteria</taxon>
        <taxon>Pseudomonadati</taxon>
        <taxon>Pseudomonadota</taxon>
        <taxon>Alphaproteobacteria</taxon>
        <taxon>Sphingomonadales</taxon>
        <taxon>Sphingomonadaceae</taxon>
        <taxon>Novosphingobium</taxon>
    </lineage>
</organism>
<keyword evidence="3" id="KW-1185">Reference proteome</keyword>
<sequence>MIRKLMTAAAVCSVLSITPAMAATVCKDAHGKAIRCTGHGAIKVVKDKKGVCKIAAGSKKGAVTPCPK</sequence>
<dbReference type="EMBL" id="JALHLF010000007">
    <property type="protein sequence ID" value="MCJ2181787.1"/>
    <property type="molecule type" value="Genomic_DNA"/>
</dbReference>
<reference evidence="2" key="1">
    <citation type="submission" date="2022-03" db="EMBL/GenBank/DDBJ databases">
        <title>Identification of a novel bacterium isolated from mangrove sediments.</title>
        <authorList>
            <person name="Pan X."/>
        </authorList>
    </citation>
    <scope>NUCLEOTIDE SEQUENCE</scope>
    <source>
        <strain evidence="2">B1949</strain>
    </source>
</reference>
<gene>
    <name evidence="2" type="ORF">MTR62_03570</name>
</gene>
<keyword evidence="1" id="KW-0732">Signal</keyword>
<evidence type="ECO:0000313" key="2">
    <source>
        <dbReference type="EMBL" id="MCJ2181787.1"/>
    </source>
</evidence>
<evidence type="ECO:0008006" key="4">
    <source>
        <dbReference type="Google" id="ProtNLM"/>
    </source>
</evidence>
<proteinExistence type="predicted"/>
<accession>A0ABT0B9R6</accession>
<dbReference type="Proteomes" id="UP001162881">
    <property type="component" value="Unassembled WGS sequence"/>
</dbReference>
<protein>
    <recommendedName>
        <fullName evidence="4">DUF2282 domain-containing protein</fullName>
    </recommendedName>
</protein>
<evidence type="ECO:0000313" key="3">
    <source>
        <dbReference type="Proteomes" id="UP001162881"/>
    </source>
</evidence>
<comment type="caution">
    <text evidence="2">The sequence shown here is derived from an EMBL/GenBank/DDBJ whole genome shotgun (WGS) entry which is preliminary data.</text>
</comment>